<evidence type="ECO:0008006" key="10">
    <source>
        <dbReference type="Google" id="ProtNLM"/>
    </source>
</evidence>
<reference evidence="8 9" key="1">
    <citation type="submission" date="2021-03" db="EMBL/GenBank/DDBJ databases">
        <title>Succinivibrio sp. nov. isolated from feces of cow.</title>
        <authorList>
            <person name="Choi J.-Y."/>
        </authorList>
    </citation>
    <scope>NUCLEOTIDE SEQUENCE [LARGE SCALE GENOMIC DNA]</scope>
    <source>
        <strain evidence="8 9">AGMB01872</strain>
    </source>
</reference>
<evidence type="ECO:0000256" key="6">
    <source>
        <dbReference type="ARBA" id="ARBA00023010"/>
    </source>
</evidence>
<dbReference type="EMBL" id="JAGFNY010000022">
    <property type="protein sequence ID" value="MBW7570578.1"/>
    <property type="molecule type" value="Genomic_DNA"/>
</dbReference>
<accession>A0ABS7DH93</accession>
<proteinExistence type="predicted"/>
<evidence type="ECO:0000256" key="1">
    <source>
        <dbReference type="ARBA" id="ARBA00004167"/>
    </source>
</evidence>
<name>A0ABS7DH93_9GAMM</name>
<evidence type="ECO:0000256" key="2">
    <source>
        <dbReference type="ARBA" id="ARBA00022448"/>
    </source>
</evidence>
<evidence type="ECO:0000256" key="3">
    <source>
        <dbReference type="ARBA" id="ARBA00022692"/>
    </source>
</evidence>
<keyword evidence="5" id="KW-1133">Transmembrane helix</keyword>
<dbReference type="InterPro" id="IPR003369">
    <property type="entry name" value="TatA/B/E"/>
</dbReference>
<evidence type="ECO:0000313" key="8">
    <source>
        <dbReference type="EMBL" id="MBW7570578.1"/>
    </source>
</evidence>
<comment type="caution">
    <text evidence="8">The sequence shown here is derived from an EMBL/GenBank/DDBJ whole genome shotgun (WGS) entry which is preliminary data.</text>
</comment>
<keyword evidence="6" id="KW-0811">Translocation</keyword>
<keyword evidence="9" id="KW-1185">Reference proteome</keyword>
<organism evidence="8 9">
    <name type="scientific">Succinivibrio faecicola</name>
    <dbReference type="NCBI Taxonomy" id="2820300"/>
    <lineage>
        <taxon>Bacteria</taxon>
        <taxon>Pseudomonadati</taxon>
        <taxon>Pseudomonadota</taxon>
        <taxon>Gammaproteobacteria</taxon>
        <taxon>Aeromonadales</taxon>
        <taxon>Succinivibrionaceae</taxon>
        <taxon>Succinivibrio</taxon>
    </lineage>
</organism>
<evidence type="ECO:0000256" key="4">
    <source>
        <dbReference type="ARBA" id="ARBA00022927"/>
    </source>
</evidence>
<keyword evidence="2" id="KW-0813">Transport</keyword>
<evidence type="ECO:0000256" key="5">
    <source>
        <dbReference type="ARBA" id="ARBA00022989"/>
    </source>
</evidence>
<keyword evidence="4" id="KW-0653">Protein transport</keyword>
<evidence type="ECO:0000313" key="9">
    <source>
        <dbReference type="Proteomes" id="UP000731465"/>
    </source>
</evidence>
<sequence>MFGFSFPSLLLLVAVALLVLGPKQTVSLFVKAGDFINNAKRQYIKLKNELNFIDASNDNVCSFNDTKNDCSTETNSVFTSKVQPLGSEISKTLSSFDNTQVNSSAITKDVDFLKRIDAIELELKDLKAQLKEKDI</sequence>
<protein>
    <recommendedName>
        <fullName evidence="10">Sec-independent protein translocase protein TatB</fullName>
    </recommendedName>
</protein>
<evidence type="ECO:0000256" key="7">
    <source>
        <dbReference type="ARBA" id="ARBA00023136"/>
    </source>
</evidence>
<comment type="subcellular location">
    <subcellularLocation>
        <location evidence="1">Membrane</location>
        <topology evidence="1">Single-pass membrane protein</topology>
    </subcellularLocation>
</comment>
<dbReference type="RefSeq" id="WP_219937803.1">
    <property type="nucleotide sequence ID" value="NZ_JAGFNY010000022.1"/>
</dbReference>
<keyword evidence="3" id="KW-0812">Transmembrane</keyword>
<dbReference type="Proteomes" id="UP000731465">
    <property type="component" value="Unassembled WGS sequence"/>
</dbReference>
<dbReference type="Pfam" id="PF02416">
    <property type="entry name" value="TatA_B_E"/>
    <property type="match status" value="1"/>
</dbReference>
<keyword evidence="7" id="KW-0472">Membrane</keyword>
<gene>
    <name evidence="8" type="ORF">J5V48_06700</name>
</gene>